<organism evidence="4 5">
    <name type="scientific">Paenibacillus graminis</name>
    <dbReference type="NCBI Taxonomy" id="189425"/>
    <lineage>
        <taxon>Bacteria</taxon>
        <taxon>Bacillati</taxon>
        <taxon>Bacillota</taxon>
        <taxon>Bacilli</taxon>
        <taxon>Bacillales</taxon>
        <taxon>Paenibacillaceae</taxon>
        <taxon>Paenibacillus</taxon>
    </lineage>
</organism>
<reference evidence="4 5" key="1">
    <citation type="submission" date="2014-08" db="EMBL/GenBank/DDBJ databases">
        <title>Comparative genomics of the Paenibacillus odorifer group.</title>
        <authorList>
            <person name="den Bakker H.C."/>
            <person name="Tsai Y.-C."/>
            <person name="Martin N."/>
            <person name="Korlach J."/>
            <person name="Wiedmann M."/>
        </authorList>
    </citation>
    <scope>NUCLEOTIDE SEQUENCE [LARGE SCALE GENOMIC DNA]</scope>
    <source>
        <strain evidence="4 5">DSM 15220</strain>
    </source>
</reference>
<dbReference type="Gene3D" id="3.40.630.30">
    <property type="match status" value="1"/>
</dbReference>
<evidence type="ECO:0000256" key="2">
    <source>
        <dbReference type="ARBA" id="ARBA00023315"/>
    </source>
</evidence>
<evidence type="ECO:0000313" key="5">
    <source>
        <dbReference type="Proteomes" id="UP000029500"/>
    </source>
</evidence>
<dbReference type="Pfam" id="PF00583">
    <property type="entry name" value="Acetyltransf_1"/>
    <property type="match status" value="1"/>
</dbReference>
<dbReference type="KEGG" id="pgm:PGRAT_30430"/>
<dbReference type="OrthoDB" id="9802340at2"/>
<dbReference type="PROSITE" id="PS51186">
    <property type="entry name" value="GNAT"/>
    <property type="match status" value="1"/>
</dbReference>
<dbReference type="InterPro" id="IPR050832">
    <property type="entry name" value="Bact_Acetyltransf"/>
</dbReference>
<dbReference type="RefSeq" id="WP_025708032.1">
    <property type="nucleotide sequence ID" value="NZ_CP009287.1"/>
</dbReference>
<accession>A0A089MC95</accession>
<proteinExistence type="predicted"/>
<keyword evidence="2" id="KW-0012">Acyltransferase</keyword>
<keyword evidence="5" id="KW-1185">Reference proteome</keyword>
<dbReference type="InterPro" id="IPR000182">
    <property type="entry name" value="GNAT_dom"/>
</dbReference>
<feature type="domain" description="N-acetyltransferase" evidence="3">
    <location>
        <begin position="9"/>
        <end position="166"/>
    </location>
</feature>
<dbReference type="STRING" id="189425.PGRAT_30430"/>
<evidence type="ECO:0000256" key="1">
    <source>
        <dbReference type="ARBA" id="ARBA00022679"/>
    </source>
</evidence>
<protein>
    <submittedName>
        <fullName evidence="4">GNAT family acetyltransferase</fullName>
    </submittedName>
</protein>
<dbReference type="PANTHER" id="PTHR43877">
    <property type="entry name" value="AMINOALKYLPHOSPHONATE N-ACETYLTRANSFERASE-RELATED-RELATED"/>
    <property type="match status" value="1"/>
</dbReference>
<dbReference type="CDD" id="cd04301">
    <property type="entry name" value="NAT_SF"/>
    <property type="match status" value="1"/>
</dbReference>
<gene>
    <name evidence="4" type="ORF">PGRAT_30430</name>
</gene>
<keyword evidence="1 4" id="KW-0808">Transferase</keyword>
<dbReference type="HOGENOM" id="CLU_013985_19_2_9"/>
<evidence type="ECO:0000313" key="4">
    <source>
        <dbReference type="EMBL" id="AIQ71426.1"/>
    </source>
</evidence>
<dbReference type="EMBL" id="CP009287">
    <property type="protein sequence ID" value="AIQ71426.1"/>
    <property type="molecule type" value="Genomic_DNA"/>
</dbReference>
<name>A0A089MC95_9BACL</name>
<dbReference type="SUPFAM" id="SSF55729">
    <property type="entry name" value="Acyl-CoA N-acyltransferases (Nat)"/>
    <property type="match status" value="1"/>
</dbReference>
<dbReference type="InterPro" id="IPR016181">
    <property type="entry name" value="Acyl_CoA_acyltransferase"/>
</dbReference>
<dbReference type="Proteomes" id="UP000029500">
    <property type="component" value="Chromosome"/>
</dbReference>
<dbReference type="eggNOG" id="COG0456">
    <property type="taxonomic scope" value="Bacteria"/>
</dbReference>
<evidence type="ECO:0000259" key="3">
    <source>
        <dbReference type="PROSITE" id="PS51186"/>
    </source>
</evidence>
<sequence>MPQLNRDALTIRPSEIKDARELIVLDNMIWTEDTSPGPLMWRSREDYLMHAPPGSQLVALKDGELCGYVGFGCPSGMESNRHVCEVNIAVHPKFQRMGIGRQLIEAIKSHAAENGIRKLRLRVLSCNKPALAFYRKCGFVEEGRLREEFFLGGRYVDEVFMSCMLTGGKEDGSHLA</sequence>
<dbReference type="GO" id="GO:0016747">
    <property type="term" value="F:acyltransferase activity, transferring groups other than amino-acyl groups"/>
    <property type="evidence" value="ECO:0007669"/>
    <property type="project" value="InterPro"/>
</dbReference>
<dbReference type="AlphaFoldDB" id="A0A089MC95"/>